<feature type="transmembrane region" description="Helical" evidence="2">
    <location>
        <begin position="42"/>
        <end position="61"/>
    </location>
</feature>
<evidence type="ECO:0000256" key="2">
    <source>
        <dbReference type="SAM" id="Phobius"/>
    </source>
</evidence>
<feature type="compositionally biased region" description="Acidic residues" evidence="1">
    <location>
        <begin position="68"/>
        <end position="93"/>
    </location>
</feature>
<proteinExistence type="predicted"/>
<dbReference type="RefSeq" id="WP_264556009.1">
    <property type="nucleotide sequence ID" value="NZ_CP109979.1"/>
</dbReference>
<name>A0ABD5YVT8_9EURY</name>
<dbReference type="Proteomes" id="UP001596417">
    <property type="component" value="Unassembled WGS sequence"/>
</dbReference>
<sequence length="131" mass="13963">MVDITVFRMEIDDSTFNAPFGGRARSDGAPTETESSGPSMKLIAGLGGVLLLTLLALIVLLKRTFGGDGDEDEDDDEDAELVIDTDAETDSSEGEDRGGIRAIIGLSFLVVLTVLMRRWKNTEPSPTGTSV</sequence>
<organism evidence="3 4">
    <name type="scientific">Halocatena marina</name>
    <dbReference type="NCBI Taxonomy" id="2934937"/>
    <lineage>
        <taxon>Archaea</taxon>
        <taxon>Methanobacteriati</taxon>
        <taxon>Methanobacteriota</taxon>
        <taxon>Stenosarchaea group</taxon>
        <taxon>Halobacteria</taxon>
        <taxon>Halobacteriales</taxon>
        <taxon>Natronomonadaceae</taxon>
        <taxon>Halocatena</taxon>
    </lineage>
</organism>
<protein>
    <submittedName>
        <fullName evidence="3">Uncharacterized protein</fullName>
    </submittedName>
</protein>
<dbReference type="EMBL" id="JBHTAX010000001">
    <property type="protein sequence ID" value="MFC7190620.1"/>
    <property type="molecule type" value="Genomic_DNA"/>
</dbReference>
<evidence type="ECO:0000256" key="1">
    <source>
        <dbReference type="SAM" id="MobiDB-lite"/>
    </source>
</evidence>
<dbReference type="AlphaFoldDB" id="A0ABD5YVT8"/>
<feature type="region of interest" description="Disordered" evidence="1">
    <location>
        <begin position="18"/>
        <end position="37"/>
    </location>
</feature>
<keyword evidence="2" id="KW-1133">Transmembrane helix</keyword>
<evidence type="ECO:0000313" key="4">
    <source>
        <dbReference type="Proteomes" id="UP001596417"/>
    </source>
</evidence>
<comment type="caution">
    <text evidence="3">The sequence shown here is derived from an EMBL/GenBank/DDBJ whole genome shotgun (WGS) entry which is preliminary data.</text>
</comment>
<keyword evidence="2" id="KW-0812">Transmembrane</keyword>
<keyword evidence="2" id="KW-0472">Membrane</keyword>
<feature type="region of interest" description="Disordered" evidence="1">
    <location>
        <begin position="65"/>
        <end position="96"/>
    </location>
</feature>
<dbReference type="GeneID" id="76200254"/>
<accession>A0ABD5YVT8</accession>
<keyword evidence="4" id="KW-1185">Reference proteome</keyword>
<evidence type="ECO:0000313" key="3">
    <source>
        <dbReference type="EMBL" id="MFC7190620.1"/>
    </source>
</evidence>
<reference evidence="3 4" key="1">
    <citation type="journal article" date="2019" name="Int. J. Syst. Evol. Microbiol.">
        <title>The Global Catalogue of Microorganisms (GCM) 10K type strain sequencing project: providing services to taxonomists for standard genome sequencing and annotation.</title>
        <authorList>
            <consortium name="The Broad Institute Genomics Platform"/>
            <consortium name="The Broad Institute Genome Sequencing Center for Infectious Disease"/>
            <person name="Wu L."/>
            <person name="Ma J."/>
        </authorList>
    </citation>
    <scope>NUCLEOTIDE SEQUENCE [LARGE SCALE GENOMIC DNA]</scope>
    <source>
        <strain evidence="3 4">RDMS1</strain>
    </source>
</reference>
<feature type="transmembrane region" description="Helical" evidence="2">
    <location>
        <begin position="98"/>
        <end position="116"/>
    </location>
</feature>
<gene>
    <name evidence="3" type="ORF">ACFQL7_12740</name>
</gene>